<evidence type="ECO:0000313" key="2">
    <source>
        <dbReference type="EMBL" id="KAF4612314.1"/>
    </source>
</evidence>
<keyword evidence="3" id="KW-1185">Reference proteome</keyword>
<accession>A0A8H4VLJ9</accession>
<dbReference type="EMBL" id="JAACJL010000057">
    <property type="protein sequence ID" value="KAF4612314.1"/>
    <property type="molecule type" value="Genomic_DNA"/>
</dbReference>
<gene>
    <name evidence="2" type="ORF">D9613_003706</name>
</gene>
<organism evidence="2 3">
    <name type="scientific">Agrocybe pediades</name>
    <dbReference type="NCBI Taxonomy" id="84607"/>
    <lineage>
        <taxon>Eukaryota</taxon>
        <taxon>Fungi</taxon>
        <taxon>Dikarya</taxon>
        <taxon>Basidiomycota</taxon>
        <taxon>Agaricomycotina</taxon>
        <taxon>Agaricomycetes</taxon>
        <taxon>Agaricomycetidae</taxon>
        <taxon>Agaricales</taxon>
        <taxon>Agaricineae</taxon>
        <taxon>Strophariaceae</taxon>
        <taxon>Agrocybe</taxon>
    </lineage>
</organism>
<name>A0A8H4VLJ9_9AGAR</name>
<protein>
    <submittedName>
        <fullName evidence="2">Uncharacterized protein</fullName>
    </submittedName>
</protein>
<dbReference type="Proteomes" id="UP000521872">
    <property type="component" value="Unassembled WGS sequence"/>
</dbReference>
<feature type="region of interest" description="Disordered" evidence="1">
    <location>
        <begin position="71"/>
        <end position="99"/>
    </location>
</feature>
<comment type="caution">
    <text evidence="2">The sequence shown here is derived from an EMBL/GenBank/DDBJ whole genome shotgun (WGS) entry which is preliminary data.</text>
</comment>
<reference evidence="2 3" key="1">
    <citation type="submission" date="2019-12" db="EMBL/GenBank/DDBJ databases">
        <authorList>
            <person name="Floudas D."/>
            <person name="Bentzer J."/>
            <person name="Ahren D."/>
            <person name="Johansson T."/>
            <person name="Persson P."/>
            <person name="Tunlid A."/>
        </authorList>
    </citation>
    <scope>NUCLEOTIDE SEQUENCE [LARGE SCALE GENOMIC DNA]</scope>
    <source>
        <strain evidence="2 3">CBS 102.39</strain>
    </source>
</reference>
<feature type="region of interest" description="Disordered" evidence="1">
    <location>
        <begin position="120"/>
        <end position="155"/>
    </location>
</feature>
<proteinExistence type="predicted"/>
<sequence>MSTPPVVIFDVPGSPAYIRRMRREAKQPYDVQTSRLSDWNLGSVQSVEPPTLNHDTNPDVDLGHVVQYTPESLSSTSAAPLAVTPTPIIKDPSVSTGPTETEEVLTGLRDCGTLCAAHSQATNGKTATGDDSENHSRYAPQDSDTAHPLSTNPVRQRKMQIDFLLIKE</sequence>
<evidence type="ECO:0000256" key="1">
    <source>
        <dbReference type="SAM" id="MobiDB-lite"/>
    </source>
</evidence>
<evidence type="ECO:0000313" key="3">
    <source>
        <dbReference type="Proteomes" id="UP000521872"/>
    </source>
</evidence>
<dbReference type="AlphaFoldDB" id="A0A8H4VLJ9"/>